<dbReference type="PROSITE" id="PS50103">
    <property type="entry name" value="ZF_C3H1"/>
    <property type="match status" value="1"/>
</dbReference>
<dbReference type="PANTHER" id="PTHR14398">
    <property type="entry name" value="RNA RECOGNITION RRM/RNP DOMAIN"/>
    <property type="match status" value="1"/>
</dbReference>
<dbReference type="CTD" id="35235"/>
<dbReference type="GeneID" id="106751029"/>
<feature type="region of interest" description="Disordered" evidence="8">
    <location>
        <begin position="799"/>
        <end position="855"/>
    </location>
</feature>
<feature type="zinc finger region" description="C3H1-type" evidence="6">
    <location>
        <begin position="219"/>
        <end position="247"/>
    </location>
</feature>
<dbReference type="CDD" id="cd12257">
    <property type="entry name" value="RRM1_RBM26_like"/>
    <property type="match status" value="1"/>
</dbReference>
<feature type="coiled-coil region" evidence="7">
    <location>
        <begin position="640"/>
        <end position="684"/>
    </location>
</feature>
<feature type="compositionally biased region" description="Basic and acidic residues" evidence="8">
    <location>
        <begin position="30"/>
        <end position="48"/>
    </location>
</feature>
<name>A0A6P3YBF9_DINQU</name>
<evidence type="ECO:0000256" key="2">
    <source>
        <dbReference type="ARBA" id="ARBA00022771"/>
    </source>
</evidence>
<keyword evidence="10" id="KW-1185">Reference proteome</keyword>
<dbReference type="Proteomes" id="UP000515204">
    <property type="component" value="Unplaced"/>
</dbReference>
<feature type="compositionally biased region" description="Basic and acidic residues" evidence="8">
    <location>
        <begin position="150"/>
        <end position="173"/>
    </location>
</feature>
<feature type="region of interest" description="Disordered" evidence="8">
    <location>
        <begin position="13"/>
        <end position="191"/>
    </location>
</feature>
<evidence type="ECO:0000256" key="4">
    <source>
        <dbReference type="ARBA" id="ARBA00022884"/>
    </source>
</evidence>
<dbReference type="InterPro" id="IPR012677">
    <property type="entry name" value="Nucleotide-bd_a/b_plait_sf"/>
</dbReference>
<feature type="compositionally biased region" description="Polar residues" evidence="8">
    <location>
        <begin position="803"/>
        <end position="820"/>
    </location>
</feature>
<dbReference type="PANTHER" id="PTHR14398:SF0">
    <property type="entry name" value="ZINC FINGER PROTEIN SWM"/>
    <property type="match status" value="1"/>
</dbReference>
<evidence type="ECO:0000313" key="10">
    <source>
        <dbReference type="Proteomes" id="UP000515204"/>
    </source>
</evidence>
<evidence type="ECO:0000256" key="3">
    <source>
        <dbReference type="ARBA" id="ARBA00022833"/>
    </source>
</evidence>
<gene>
    <name evidence="11" type="primary">LOC106751029</name>
</gene>
<sequence>MIDTTIQLVPMITNPPAPLQINGSAPAVVNKREARKSDSDKAEKEKEKRSRSRSGRMRSRTRSRSRSWERDRRRSRSREHIRRDRERDRSRPWRNESPPISTRRHDRRRTRSRSSSPIRPRIRDGPDNRDHRARFRNRSPTPLRSRSRSRSIERKKIMDRFEKMEIDRTDRIEGSPGGGTPTQDSNHGDVDMRLSTTSQSIQSVVAIASNISNNQTGSFQTKRRCRDFDEKGYCMRGDLCPYDHGTDPVVLEDVALSRVLTFGPHNAQAPGTVPVTTVPEPSQGPNGNAPPPHLPLSNLPPPHLRNHHSNMDAFAEYNPDAPSMEPRIQWGRHPQPGPGIYGRGQRELISVPVIPHTNSSEITHTQNNPLKRKQAFDFNRLGPKQRVVHNPANCSLELKKVPRSLNNITQLNNHFSKFGKIVNIQVNFGGDPEAALVTFQLPTEAKAAYRSTEAVLNNRFIKVFWHNNVNNNAASGAIENVPPGCRPSVKERLGAAVTLPAKAEDNEYVPTRRSSEEQITQTLIPTSPKTIVVATRDDKVLAIKKTQEILAAKETLKKKQEEKRKEALKLTADLRKRKQELLDKHLIELRALIEKAEKNPEQKDSIMPTIKAMQQSVDNLRKDLAANGQISNSKSQVKSREQTQKEILDAELDLMTAQQEGQDAGELQRRLNELRAQAAVLGLNTNPGVNRGTRTSRVTRGAHLLYRGRGRGSFTHVSVDHRPTSLLVSGYETEEKVEVLAHFQQFGEILNQIVDDATPSIVINFKSRKEAEVALVKGRTFQDRLLSITWVSGHHLHRGGAGSNSNAPVQLSSHSDQAAPTTDDDIDLEGTAEALLLEENEEEEDEDGESRSWRR</sequence>
<feature type="coiled-coil region" evidence="7">
    <location>
        <begin position="542"/>
        <end position="599"/>
    </location>
</feature>
<evidence type="ECO:0000259" key="9">
    <source>
        <dbReference type="PROSITE" id="PS50103"/>
    </source>
</evidence>
<feature type="compositionally biased region" description="Basic and acidic residues" evidence="8">
    <location>
        <begin position="121"/>
        <end position="130"/>
    </location>
</feature>
<dbReference type="Pfam" id="PF14605">
    <property type="entry name" value="Nup35_RRM_2"/>
    <property type="match status" value="1"/>
</dbReference>
<feature type="region of interest" description="Disordered" evidence="8">
    <location>
        <begin position="267"/>
        <end position="292"/>
    </location>
</feature>
<proteinExistence type="predicted"/>
<dbReference type="OrthoDB" id="443401at2759"/>
<feature type="compositionally biased region" description="Acidic residues" evidence="8">
    <location>
        <begin position="822"/>
        <end position="848"/>
    </location>
</feature>
<accession>A0A6P3YBF9</accession>
<evidence type="ECO:0000256" key="7">
    <source>
        <dbReference type="SAM" id="Coils"/>
    </source>
</evidence>
<organism evidence="10 11">
    <name type="scientific">Dinoponera quadriceps</name>
    <name type="common">South American ant</name>
    <dbReference type="NCBI Taxonomy" id="609295"/>
    <lineage>
        <taxon>Eukaryota</taxon>
        <taxon>Metazoa</taxon>
        <taxon>Ecdysozoa</taxon>
        <taxon>Arthropoda</taxon>
        <taxon>Hexapoda</taxon>
        <taxon>Insecta</taxon>
        <taxon>Pterygota</taxon>
        <taxon>Neoptera</taxon>
        <taxon>Endopterygota</taxon>
        <taxon>Hymenoptera</taxon>
        <taxon>Apocrita</taxon>
        <taxon>Aculeata</taxon>
        <taxon>Formicoidea</taxon>
        <taxon>Formicidae</taxon>
        <taxon>Ponerinae</taxon>
        <taxon>Ponerini</taxon>
        <taxon>Dinoponera</taxon>
    </lineage>
</organism>
<dbReference type="GO" id="GO:0003723">
    <property type="term" value="F:RNA binding"/>
    <property type="evidence" value="ECO:0007669"/>
    <property type="project" value="UniProtKB-KW"/>
</dbReference>
<feature type="compositionally biased region" description="Basic and acidic residues" evidence="8">
    <location>
        <begin position="81"/>
        <end position="94"/>
    </location>
</feature>
<protein>
    <submittedName>
        <fullName evidence="11">RNA-binding protein 26 isoform X5</fullName>
    </submittedName>
</protein>
<evidence type="ECO:0000256" key="5">
    <source>
        <dbReference type="ARBA" id="ARBA00023054"/>
    </source>
</evidence>
<keyword evidence="5 7" id="KW-0175">Coiled coil</keyword>
<keyword evidence="3 6" id="KW-0862">Zinc</keyword>
<reference evidence="11" key="1">
    <citation type="submission" date="2025-08" db="UniProtKB">
        <authorList>
            <consortium name="RefSeq"/>
        </authorList>
    </citation>
    <scope>IDENTIFICATION</scope>
</reference>
<evidence type="ECO:0000256" key="8">
    <source>
        <dbReference type="SAM" id="MobiDB-lite"/>
    </source>
</evidence>
<dbReference type="Gene3D" id="3.30.70.330">
    <property type="match status" value="2"/>
</dbReference>
<dbReference type="AlphaFoldDB" id="A0A6P3YBF9"/>
<evidence type="ECO:0000256" key="1">
    <source>
        <dbReference type="ARBA" id="ARBA00022723"/>
    </source>
</evidence>
<keyword evidence="4" id="KW-0694">RNA-binding</keyword>
<feature type="compositionally biased region" description="Basic residues" evidence="8">
    <location>
        <begin position="102"/>
        <end position="112"/>
    </location>
</feature>
<dbReference type="FunFam" id="3.30.70.330:FF:000330">
    <property type="entry name" value="RNA-binding motif protein 26"/>
    <property type="match status" value="1"/>
</dbReference>
<dbReference type="RefSeq" id="XP_014487299.1">
    <property type="nucleotide sequence ID" value="XM_014631813.1"/>
</dbReference>
<dbReference type="Pfam" id="PF00642">
    <property type="entry name" value="zf-CCCH"/>
    <property type="match status" value="1"/>
</dbReference>
<keyword evidence="2 6" id="KW-0863">Zinc-finger</keyword>
<dbReference type="SMART" id="SM00356">
    <property type="entry name" value="ZnF_C3H1"/>
    <property type="match status" value="1"/>
</dbReference>
<dbReference type="InterPro" id="IPR035979">
    <property type="entry name" value="RBD_domain_sf"/>
</dbReference>
<dbReference type="InterPro" id="IPR000571">
    <property type="entry name" value="Znf_CCCH"/>
</dbReference>
<evidence type="ECO:0000256" key="6">
    <source>
        <dbReference type="PROSITE-ProRule" id="PRU00723"/>
    </source>
</evidence>
<feature type="domain" description="C3H1-type" evidence="9">
    <location>
        <begin position="219"/>
        <end position="247"/>
    </location>
</feature>
<feature type="compositionally biased region" description="Basic residues" evidence="8">
    <location>
        <begin position="49"/>
        <end position="65"/>
    </location>
</feature>
<dbReference type="GO" id="GO:0005634">
    <property type="term" value="C:nucleus"/>
    <property type="evidence" value="ECO:0007669"/>
    <property type="project" value="TreeGrafter"/>
</dbReference>
<dbReference type="GO" id="GO:0008270">
    <property type="term" value="F:zinc ion binding"/>
    <property type="evidence" value="ECO:0007669"/>
    <property type="project" value="UniProtKB-KW"/>
</dbReference>
<evidence type="ECO:0000313" key="11">
    <source>
        <dbReference type="RefSeq" id="XP_014487299.1"/>
    </source>
</evidence>
<keyword evidence="1 6" id="KW-0479">Metal-binding</keyword>
<feature type="compositionally biased region" description="Low complexity" evidence="8">
    <location>
        <begin position="270"/>
        <end position="279"/>
    </location>
</feature>
<dbReference type="InterPro" id="IPR045137">
    <property type="entry name" value="RBM26/27"/>
</dbReference>
<dbReference type="SUPFAM" id="SSF54928">
    <property type="entry name" value="RNA-binding domain, RBD"/>
    <property type="match status" value="2"/>
</dbReference>